<protein>
    <submittedName>
        <fullName evidence="1">Uncharacterized protein</fullName>
    </submittedName>
</protein>
<name>A0ABQ1V8Y4_9BACT</name>
<gene>
    <name evidence="1" type="ORF">GCM10011339_36650</name>
</gene>
<accession>A0ABQ1V8Y4</accession>
<evidence type="ECO:0000313" key="1">
    <source>
        <dbReference type="EMBL" id="GGF44807.1"/>
    </source>
</evidence>
<sequence>MAWWRLVSFLTNNGSTKRYFGLMDYSFAYYNGFIANCVADVKAVMTQTLTDCISYIKAF</sequence>
<reference evidence="2" key="1">
    <citation type="journal article" date="2019" name="Int. J. Syst. Evol. Microbiol.">
        <title>The Global Catalogue of Microorganisms (GCM) 10K type strain sequencing project: providing services to taxonomists for standard genome sequencing and annotation.</title>
        <authorList>
            <consortium name="The Broad Institute Genomics Platform"/>
            <consortium name="The Broad Institute Genome Sequencing Center for Infectious Disease"/>
            <person name="Wu L."/>
            <person name="Ma J."/>
        </authorList>
    </citation>
    <scope>NUCLEOTIDE SEQUENCE [LARGE SCALE GENOMIC DNA]</scope>
    <source>
        <strain evidence="2">CGMCC 1.15407</strain>
    </source>
</reference>
<keyword evidence="2" id="KW-1185">Reference proteome</keyword>
<comment type="caution">
    <text evidence="1">The sequence shown here is derived from an EMBL/GenBank/DDBJ whole genome shotgun (WGS) entry which is preliminary data.</text>
</comment>
<evidence type="ECO:0000313" key="2">
    <source>
        <dbReference type="Proteomes" id="UP000647339"/>
    </source>
</evidence>
<organism evidence="1 2">
    <name type="scientific">Echinicola rosea</name>
    <dbReference type="NCBI Taxonomy" id="1807691"/>
    <lineage>
        <taxon>Bacteria</taxon>
        <taxon>Pseudomonadati</taxon>
        <taxon>Bacteroidota</taxon>
        <taxon>Cytophagia</taxon>
        <taxon>Cytophagales</taxon>
        <taxon>Cyclobacteriaceae</taxon>
        <taxon>Echinicola</taxon>
    </lineage>
</organism>
<dbReference type="EMBL" id="BMIU01000022">
    <property type="protein sequence ID" value="GGF44807.1"/>
    <property type="molecule type" value="Genomic_DNA"/>
</dbReference>
<proteinExistence type="predicted"/>
<dbReference type="Proteomes" id="UP000647339">
    <property type="component" value="Unassembled WGS sequence"/>
</dbReference>